<dbReference type="AlphaFoldDB" id="A0A2I0JLM0"/>
<protein>
    <submittedName>
        <fullName evidence="2">Uncharacterized protein</fullName>
    </submittedName>
</protein>
<feature type="compositionally biased region" description="Basic and acidic residues" evidence="1">
    <location>
        <begin position="8"/>
        <end position="21"/>
    </location>
</feature>
<name>A0A2I0JLM0_PUNGR</name>
<evidence type="ECO:0000313" key="2">
    <source>
        <dbReference type="EMBL" id="PKI57182.1"/>
    </source>
</evidence>
<dbReference type="Proteomes" id="UP000233551">
    <property type="component" value="Unassembled WGS sequence"/>
</dbReference>
<dbReference type="EMBL" id="PGOL01001531">
    <property type="protein sequence ID" value="PKI57182.1"/>
    <property type="molecule type" value="Genomic_DNA"/>
</dbReference>
<feature type="region of interest" description="Disordered" evidence="1">
    <location>
        <begin position="1"/>
        <end position="24"/>
    </location>
</feature>
<keyword evidence="3" id="KW-1185">Reference proteome</keyword>
<reference evidence="2 3" key="1">
    <citation type="submission" date="2017-11" db="EMBL/GenBank/DDBJ databases">
        <title>De-novo sequencing of pomegranate (Punica granatum L.) genome.</title>
        <authorList>
            <person name="Akparov Z."/>
            <person name="Amiraslanov A."/>
            <person name="Hajiyeva S."/>
            <person name="Abbasov M."/>
            <person name="Kaur K."/>
            <person name="Hamwieh A."/>
            <person name="Solovyev V."/>
            <person name="Salamov A."/>
            <person name="Braich B."/>
            <person name="Kosarev P."/>
            <person name="Mahmoud A."/>
            <person name="Hajiyev E."/>
            <person name="Babayeva S."/>
            <person name="Izzatullayeva V."/>
            <person name="Mammadov A."/>
            <person name="Mammadov A."/>
            <person name="Sharifova S."/>
            <person name="Ojaghi J."/>
            <person name="Eynullazada K."/>
            <person name="Bayramov B."/>
            <person name="Abdulazimova A."/>
            <person name="Shahmuradov I."/>
        </authorList>
    </citation>
    <scope>NUCLEOTIDE SEQUENCE [LARGE SCALE GENOMIC DNA]</scope>
    <source>
        <strain evidence="3">cv. AG2017</strain>
        <tissue evidence="2">Leaf</tissue>
    </source>
</reference>
<evidence type="ECO:0000313" key="3">
    <source>
        <dbReference type="Proteomes" id="UP000233551"/>
    </source>
</evidence>
<organism evidence="2 3">
    <name type="scientific">Punica granatum</name>
    <name type="common">Pomegranate</name>
    <dbReference type="NCBI Taxonomy" id="22663"/>
    <lineage>
        <taxon>Eukaryota</taxon>
        <taxon>Viridiplantae</taxon>
        <taxon>Streptophyta</taxon>
        <taxon>Embryophyta</taxon>
        <taxon>Tracheophyta</taxon>
        <taxon>Spermatophyta</taxon>
        <taxon>Magnoliopsida</taxon>
        <taxon>eudicotyledons</taxon>
        <taxon>Gunneridae</taxon>
        <taxon>Pentapetalae</taxon>
        <taxon>rosids</taxon>
        <taxon>malvids</taxon>
        <taxon>Myrtales</taxon>
        <taxon>Lythraceae</taxon>
        <taxon>Punica</taxon>
    </lineage>
</organism>
<evidence type="ECO:0000256" key="1">
    <source>
        <dbReference type="SAM" id="MobiDB-lite"/>
    </source>
</evidence>
<accession>A0A2I0JLM0</accession>
<proteinExistence type="predicted"/>
<comment type="caution">
    <text evidence="2">The sequence shown here is derived from an EMBL/GenBank/DDBJ whole genome shotgun (WGS) entry which is preliminary data.</text>
</comment>
<sequence>MGPLKPSPRGDEKGGREKSRLAEPTGCSWKLETRGLRGLWLAHDQDLIFHDPNIGAVSARKVISIGCFPPPHREVRILSPKAKQTTSWEWGAVYPHSKVHGPMQQGYLMTIATLLAKDMRCFSPRDIKS</sequence>
<gene>
    <name evidence="2" type="ORF">CRG98_022472</name>
</gene>